<dbReference type="Proteomes" id="UP000036403">
    <property type="component" value="Unassembled WGS sequence"/>
</dbReference>
<comment type="caution">
    <text evidence="2">The sequence shown here is derived from an EMBL/GenBank/DDBJ whole genome shotgun (WGS) entry which is preliminary data.</text>
</comment>
<keyword evidence="3" id="KW-1185">Reference proteome</keyword>
<gene>
    <name evidence="2" type="ORF">RF55_6513</name>
</gene>
<dbReference type="AlphaFoldDB" id="A0A0J7NLN5"/>
<evidence type="ECO:0000313" key="3">
    <source>
        <dbReference type="Proteomes" id="UP000036403"/>
    </source>
</evidence>
<keyword evidence="1" id="KW-0812">Transmembrane</keyword>
<feature type="transmembrane region" description="Helical" evidence="1">
    <location>
        <begin position="12"/>
        <end position="33"/>
    </location>
</feature>
<organism evidence="2 3">
    <name type="scientific">Lasius niger</name>
    <name type="common">Black garden ant</name>
    <dbReference type="NCBI Taxonomy" id="67767"/>
    <lineage>
        <taxon>Eukaryota</taxon>
        <taxon>Metazoa</taxon>
        <taxon>Ecdysozoa</taxon>
        <taxon>Arthropoda</taxon>
        <taxon>Hexapoda</taxon>
        <taxon>Insecta</taxon>
        <taxon>Pterygota</taxon>
        <taxon>Neoptera</taxon>
        <taxon>Endopterygota</taxon>
        <taxon>Hymenoptera</taxon>
        <taxon>Apocrita</taxon>
        <taxon>Aculeata</taxon>
        <taxon>Formicoidea</taxon>
        <taxon>Formicidae</taxon>
        <taxon>Formicinae</taxon>
        <taxon>Lasius</taxon>
        <taxon>Lasius</taxon>
    </lineage>
</organism>
<sequence>MSAGTVRASNTFPVMPPFVITIVLWLALTTVFCEKE</sequence>
<accession>A0A0J7NLN5</accession>
<keyword evidence="1" id="KW-1133">Transmembrane helix</keyword>
<reference evidence="2 3" key="1">
    <citation type="submission" date="2015-04" db="EMBL/GenBank/DDBJ databases">
        <title>Lasius niger genome sequencing.</title>
        <authorList>
            <person name="Konorov E.A."/>
            <person name="Nikitin M.A."/>
            <person name="Kirill M.V."/>
            <person name="Chang P."/>
        </authorList>
    </citation>
    <scope>NUCLEOTIDE SEQUENCE [LARGE SCALE GENOMIC DNA]</scope>
    <source>
        <tissue evidence="2">Whole</tissue>
    </source>
</reference>
<evidence type="ECO:0000313" key="2">
    <source>
        <dbReference type="EMBL" id="KMQ93385.1"/>
    </source>
</evidence>
<proteinExistence type="predicted"/>
<keyword evidence="1" id="KW-0472">Membrane</keyword>
<name>A0A0J7NLN5_LASNI</name>
<dbReference type="EMBL" id="LBMM01003557">
    <property type="protein sequence ID" value="KMQ93385.1"/>
    <property type="molecule type" value="Genomic_DNA"/>
</dbReference>
<evidence type="ECO:0000256" key="1">
    <source>
        <dbReference type="SAM" id="Phobius"/>
    </source>
</evidence>
<protein>
    <submittedName>
        <fullName evidence="2">Uncharacterized protein</fullName>
    </submittedName>
</protein>
<feature type="non-terminal residue" evidence="2">
    <location>
        <position position="36"/>
    </location>
</feature>
<dbReference type="PaxDb" id="67767-A0A0J7NLN5"/>